<name>A0A401TQD9_CHIPU</name>
<evidence type="ECO:0000256" key="2">
    <source>
        <dbReference type="ARBA" id="ARBA00022806"/>
    </source>
</evidence>
<dbReference type="Proteomes" id="UP000287033">
    <property type="component" value="Unassembled WGS sequence"/>
</dbReference>
<organism evidence="4 5">
    <name type="scientific">Chiloscyllium punctatum</name>
    <name type="common">Brownbanded bambooshark</name>
    <name type="synonym">Hemiscyllium punctatum</name>
    <dbReference type="NCBI Taxonomy" id="137246"/>
    <lineage>
        <taxon>Eukaryota</taxon>
        <taxon>Metazoa</taxon>
        <taxon>Chordata</taxon>
        <taxon>Craniata</taxon>
        <taxon>Vertebrata</taxon>
        <taxon>Chondrichthyes</taxon>
        <taxon>Elasmobranchii</taxon>
        <taxon>Galeomorphii</taxon>
        <taxon>Galeoidea</taxon>
        <taxon>Orectolobiformes</taxon>
        <taxon>Hemiscylliidae</taxon>
        <taxon>Chiloscyllium</taxon>
    </lineage>
</organism>
<dbReference type="OrthoDB" id="9374788at2759"/>
<dbReference type="EMBL" id="BEZZ01149390">
    <property type="protein sequence ID" value="GCC44829.1"/>
    <property type="molecule type" value="Genomic_DNA"/>
</dbReference>
<evidence type="ECO:0000256" key="1">
    <source>
        <dbReference type="ARBA" id="ARBA00022801"/>
    </source>
</evidence>
<dbReference type="STRING" id="137246.A0A401TQD9"/>
<proteinExistence type="predicted"/>
<dbReference type="AlphaFoldDB" id="A0A401TQD9"/>
<keyword evidence="1" id="KW-0378">Hydrolase</keyword>
<dbReference type="PANTHER" id="PTHR18934">
    <property type="entry name" value="ATP-DEPENDENT RNA HELICASE"/>
    <property type="match status" value="1"/>
</dbReference>
<comment type="caution">
    <text evidence="4">The sequence shown here is derived from an EMBL/GenBank/DDBJ whole genome shotgun (WGS) entry which is preliminary data.</text>
</comment>
<keyword evidence="2" id="KW-0547">Nucleotide-binding</keyword>
<sequence length="72" mass="7733">MRDGVGVLLLCPPQMKSMGLGNPRSFPFIEPPPLASVDTAIQYLQEQGALDTEEELTAVGRLLAQLPVDVVV</sequence>
<dbReference type="InterPro" id="IPR048333">
    <property type="entry name" value="HA2_WH"/>
</dbReference>
<keyword evidence="5" id="KW-1185">Reference proteome</keyword>
<feature type="domain" description="Helicase associated" evidence="3">
    <location>
        <begin position="40"/>
        <end position="68"/>
    </location>
</feature>
<gene>
    <name evidence="4" type="ORF">chiPu_0029148</name>
</gene>
<accession>A0A401TQD9</accession>
<dbReference type="PANTHER" id="PTHR18934:SF221">
    <property type="entry name" value="ATP-DEPENDENT RNA HELICASE DHX34-RELATED"/>
    <property type="match status" value="1"/>
</dbReference>
<keyword evidence="2" id="KW-0067">ATP-binding</keyword>
<dbReference type="Pfam" id="PF04408">
    <property type="entry name" value="WHD_HA2"/>
    <property type="match status" value="1"/>
</dbReference>
<reference evidence="4 5" key="1">
    <citation type="journal article" date="2018" name="Nat. Ecol. Evol.">
        <title>Shark genomes provide insights into elasmobranch evolution and the origin of vertebrates.</title>
        <authorList>
            <person name="Hara Y"/>
            <person name="Yamaguchi K"/>
            <person name="Onimaru K"/>
            <person name="Kadota M"/>
            <person name="Koyanagi M"/>
            <person name="Keeley SD"/>
            <person name="Tatsumi K"/>
            <person name="Tanaka K"/>
            <person name="Motone F"/>
            <person name="Kageyama Y"/>
            <person name="Nozu R"/>
            <person name="Adachi N"/>
            <person name="Nishimura O"/>
            <person name="Nakagawa R"/>
            <person name="Tanegashima C"/>
            <person name="Kiyatake I"/>
            <person name="Matsumoto R"/>
            <person name="Murakumo K"/>
            <person name="Nishida K"/>
            <person name="Terakita A"/>
            <person name="Kuratani S"/>
            <person name="Sato K"/>
            <person name="Hyodo S Kuraku.S."/>
        </authorList>
    </citation>
    <scope>NUCLEOTIDE SEQUENCE [LARGE SCALE GENOMIC DNA]</scope>
</reference>
<dbReference type="GO" id="GO:0003723">
    <property type="term" value="F:RNA binding"/>
    <property type="evidence" value="ECO:0007669"/>
    <property type="project" value="TreeGrafter"/>
</dbReference>
<evidence type="ECO:0000313" key="5">
    <source>
        <dbReference type="Proteomes" id="UP000287033"/>
    </source>
</evidence>
<protein>
    <recommendedName>
        <fullName evidence="3">Helicase associated domain-containing protein</fullName>
    </recommendedName>
</protein>
<feature type="non-terminal residue" evidence="4">
    <location>
        <position position="72"/>
    </location>
</feature>
<dbReference type="GO" id="GO:0016787">
    <property type="term" value="F:hydrolase activity"/>
    <property type="evidence" value="ECO:0007669"/>
    <property type="project" value="UniProtKB-KW"/>
</dbReference>
<keyword evidence="2" id="KW-0347">Helicase</keyword>
<evidence type="ECO:0000313" key="4">
    <source>
        <dbReference type="EMBL" id="GCC44829.1"/>
    </source>
</evidence>
<dbReference type="Gene3D" id="1.20.120.1080">
    <property type="match status" value="1"/>
</dbReference>
<dbReference type="GO" id="GO:0004386">
    <property type="term" value="F:helicase activity"/>
    <property type="evidence" value="ECO:0007669"/>
    <property type="project" value="UniProtKB-KW"/>
</dbReference>
<evidence type="ECO:0000259" key="3">
    <source>
        <dbReference type="Pfam" id="PF04408"/>
    </source>
</evidence>